<comment type="caution">
    <text evidence="3">The sequence shown here is derived from an EMBL/GenBank/DDBJ whole genome shotgun (WGS) entry which is preliminary data.</text>
</comment>
<accession>A0A9E5MPC6</accession>
<reference evidence="3" key="1">
    <citation type="submission" date="2020-03" db="EMBL/GenBank/DDBJ databases">
        <authorList>
            <person name="Guo F."/>
        </authorList>
    </citation>
    <scope>NUCLEOTIDE SEQUENCE</scope>
    <source>
        <strain evidence="3">JCM 30134</strain>
    </source>
</reference>
<proteinExistence type="inferred from homology"/>
<dbReference type="GO" id="GO:0032561">
    <property type="term" value="F:guanyl ribonucleotide binding"/>
    <property type="evidence" value="ECO:0007669"/>
    <property type="project" value="UniProtKB-ARBA"/>
</dbReference>
<dbReference type="RefSeq" id="WP_167191623.1">
    <property type="nucleotide sequence ID" value="NZ_JAAONZ010000023.1"/>
</dbReference>
<comment type="similarity">
    <text evidence="1">Belongs to the IMPACT family.</text>
</comment>
<organism evidence="3 4">
    <name type="scientific">Pseudomaricurvus hydrocarbonicus</name>
    <dbReference type="NCBI Taxonomy" id="1470433"/>
    <lineage>
        <taxon>Bacteria</taxon>
        <taxon>Pseudomonadati</taxon>
        <taxon>Pseudomonadota</taxon>
        <taxon>Gammaproteobacteria</taxon>
        <taxon>Cellvibrionales</taxon>
        <taxon>Cellvibrionaceae</taxon>
        <taxon>Pseudomaricurvus</taxon>
    </lineage>
</organism>
<evidence type="ECO:0000256" key="1">
    <source>
        <dbReference type="ARBA" id="ARBA00007665"/>
    </source>
</evidence>
<dbReference type="InterPro" id="IPR036956">
    <property type="entry name" value="Impact_N_sf"/>
</dbReference>
<dbReference type="Proteomes" id="UP000787472">
    <property type="component" value="Unassembled WGS sequence"/>
</dbReference>
<sequence length="212" mass="23453">MLNKPRIRPTFNVPARALEWEYEVKKSRFIARAARAQNREEAMALLEQARQDYPDARHHCWAYLIGNPHSPTTVAMSDDGEPSGTAGKPILNVLQHKDVGDIMLIVIRYFGGIKLGAGGLVRAYSHSAQLAMTELQTEAQVPMSQCQLRGDFAFEQSLRHWLSQHQGQVIQVDYGQSIACQIALPDDKLELLLSFAVGQGAEIVAAETGASR</sequence>
<dbReference type="AlphaFoldDB" id="A0A9E5MPC6"/>
<protein>
    <submittedName>
        <fullName evidence="3">YigZ family protein</fullName>
    </submittedName>
</protein>
<dbReference type="InterPro" id="IPR020568">
    <property type="entry name" value="Ribosomal_Su5_D2-typ_SF"/>
</dbReference>
<dbReference type="SUPFAM" id="SSF54980">
    <property type="entry name" value="EF-G C-terminal domain-like"/>
    <property type="match status" value="1"/>
</dbReference>
<gene>
    <name evidence="3" type="ORF">G8770_20925</name>
</gene>
<dbReference type="PANTHER" id="PTHR16301:SF20">
    <property type="entry name" value="IMPACT FAMILY MEMBER YIGZ"/>
    <property type="match status" value="1"/>
</dbReference>
<dbReference type="InterPro" id="IPR015796">
    <property type="entry name" value="Impact_YigZ-like"/>
</dbReference>
<keyword evidence="4" id="KW-1185">Reference proteome</keyword>
<dbReference type="InterPro" id="IPR023582">
    <property type="entry name" value="Impact"/>
</dbReference>
<dbReference type="NCBIfam" id="TIGR00257">
    <property type="entry name" value="IMPACT_YIGZ"/>
    <property type="match status" value="1"/>
</dbReference>
<dbReference type="PROSITE" id="PS00910">
    <property type="entry name" value="UPF0029"/>
    <property type="match status" value="1"/>
</dbReference>
<dbReference type="GO" id="GO:0043168">
    <property type="term" value="F:anion binding"/>
    <property type="evidence" value="ECO:0007669"/>
    <property type="project" value="UniProtKB-ARBA"/>
</dbReference>
<dbReference type="Gene3D" id="3.30.230.30">
    <property type="entry name" value="Impact, N-terminal domain"/>
    <property type="match status" value="1"/>
</dbReference>
<evidence type="ECO:0000313" key="3">
    <source>
        <dbReference type="EMBL" id="NHO68019.1"/>
    </source>
</evidence>
<dbReference type="GO" id="GO:0005737">
    <property type="term" value="C:cytoplasm"/>
    <property type="evidence" value="ECO:0007669"/>
    <property type="project" value="TreeGrafter"/>
</dbReference>
<dbReference type="GO" id="GO:0006446">
    <property type="term" value="P:regulation of translational initiation"/>
    <property type="evidence" value="ECO:0007669"/>
    <property type="project" value="TreeGrafter"/>
</dbReference>
<dbReference type="GO" id="GO:0017111">
    <property type="term" value="F:ribonucleoside triphosphate phosphatase activity"/>
    <property type="evidence" value="ECO:0007669"/>
    <property type="project" value="UniProtKB-ARBA"/>
</dbReference>
<evidence type="ECO:0000313" key="4">
    <source>
        <dbReference type="Proteomes" id="UP000787472"/>
    </source>
</evidence>
<dbReference type="Pfam" id="PF01205">
    <property type="entry name" value="Impact_N"/>
    <property type="match status" value="1"/>
</dbReference>
<dbReference type="InterPro" id="IPR001498">
    <property type="entry name" value="Impact_N"/>
</dbReference>
<dbReference type="InterPro" id="IPR035647">
    <property type="entry name" value="EFG_III/V"/>
</dbReference>
<dbReference type="InterPro" id="IPR020569">
    <property type="entry name" value="UPF0029_Impact_CS"/>
</dbReference>
<feature type="domain" description="Impact N-terminal" evidence="2">
    <location>
        <begin position="25"/>
        <end position="131"/>
    </location>
</feature>
<evidence type="ECO:0000259" key="2">
    <source>
        <dbReference type="Pfam" id="PF01205"/>
    </source>
</evidence>
<dbReference type="Gene3D" id="3.30.70.240">
    <property type="match status" value="1"/>
</dbReference>
<dbReference type="EMBL" id="JAAONZ010000023">
    <property type="protein sequence ID" value="NHO68019.1"/>
    <property type="molecule type" value="Genomic_DNA"/>
</dbReference>
<name>A0A9E5MPC6_9GAMM</name>
<dbReference type="SUPFAM" id="SSF54211">
    <property type="entry name" value="Ribosomal protein S5 domain 2-like"/>
    <property type="match status" value="1"/>
</dbReference>
<dbReference type="PANTHER" id="PTHR16301">
    <property type="entry name" value="IMPACT-RELATED"/>
    <property type="match status" value="1"/>
</dbReference>